<feature type="region of interest" description="Disordered" evidence="1">
    <location>
        <begin position="61"/>
        <end position="88"/>
    </location>
</feature>
<evidence type="ECO:0000256" key="1">
    <source>
        <dbReference type="SAM" id="MobiDB-lite"/>
    </source>
</evidence>
<dbReference type="EMBL" id="OV725080">
    <property type="protein sequence ID" value="CAH1397992.1"/>
    <property type="molecule type" value="Genomic_DNA"/>
</dbReference>
<feature type="compositionally biased region" description="Basic and acidic residues" evidence="1">
    <location>
        <begin position="62"/>
        <end position="78"/>
    </location>
</feature>
<accession>A0A9P0MPJ4</accession>
<dbReference type="Proteomes" id="UP001152798">
    <property type="component" value="Chromosome 4"/>
</dbReference>
<gene>
    <name evidence="2" type="ORF">NEZAVI_LOCUS7726</name>
</gene>
<evidence type="ECO:0000313" key="3">
    <source>
        <dbReference type="Proteomes" id="UP001152798"/>
    </source>
</evidence>
<name>A0A9P0MPJ4_NEZVI</name>
<proteinExistence type="predicted"/>
<organism evidence="2 3">
    <name type="scientific">Nezara viridula</name>
    <name type="common">Southern green stink bug</name>
    <name type="synonym">Cimex viridulus</name>
    <dbReference type="NCBI Taxonomy" id="85310"/>
    <lineage>
        <taxon>Eukaryota</taxon>
        <taxon>Metazoa</taxon>
        <taxon>Ecdysozoa</taxon>
        <taxon>Arthropoda</taxon>
        <taxon>Hexapoda</taxon>
        <taxon>Insecta</taxon>
        <taxon>Pterygota</taxon>
        <taxon>Neoptera</taxon>
        <taxon>Paraneoptera</taxon>
        <taxon>Hemiptera</taxon>
        <taxon>Heteroptera</taxon>
        <taxon>Panheteroptera</taxon>
        <taxon>Pentatomomorpha</taxon>
        <taxon>Pentatomoidea</taxon>
        <taxon>Pentatomidae</taxon>
        <taxon>Pentatominae</taxon>
        <taxon>Nezara</taxon>
    </lineage>
</organism>
<keyword evidence="3" id="KW-1185">Reference proteome</keyword>
<evidence type="ECO:0000313" key="2">
    <source>
        <dbReference type="EMBL" id="CAH1397992.1"/>
    </source>
</evidence>
<protein>
    <submittedName>
        <fullName evidence="2">Uncharacterized protein</fullName>
    </submittedName>
</protein>
<sequence>MSPPAGSRFRPCRDHTPGSKCHPDLFAGGLLLLQTPFALQYLLAKVAALRAGPAISLTVLRRPIDKSPARSTDPRGTDSGKLLDGQPS</sequence>
<reference evidence="2" key="1">
    <citation type="submission" date="2022-01" db="EMBL/GenBank/DDBJ databases">
        <authorList>
            <person name="King R."/>
        </authorList>
    </citation>
    <scope>NUCLEOTIDE SEQUENCE</scope>
</reference>
<dbReference type="AlphaFoldDB" id="A0A9P0MPJ4"/>